<reference evidence="2" key="2">
    <citation type="submission" date="2021-09" db="EMBL/GenBank/DDBJ databases">
        <authorList>
            <person name="Gilroy R."/>
        </authorList>
    </citation>
    <scope>NUCLEOTIDE SEQUENCE</scope>
    <source>
        <strain evidence="2">ChiGjej3B3-7470</strain>
    </source>
</reference>
<keyword evidence="1" id="KW-0472">Membrane</keyword>
<dbReference type="Proteomes" id="UP000712713">
    <property type="component" value="Unassembled WGS sequence"/>
</dbReference>
<evidence type="ECO:0008006" key="4">
    <source>
        <dbReference type="Google" id="ProtNLM"/>
    </source>
</evidence>
<evidence type="ECO:0000256" key="1">
    <source>
        <dbReference type="SAM" id="Phobius"/>
    </source>
</evidence>
<proteinExistence type="predicted"/>
<reference evidence="2" key="1">
    <citation type="journal article" date="2021" name="PeerJ">
        <title>Extensive microbial diversity within the chicken gut microbiome revealed by metagenomics and culture.</title>
        <authorList>
            <person name="Gilroy R."/>
            <person name="Ravi A."/>
            <person name="Getino M."/>
            <person name="Pursley I."/>
            <person name="Horton D.L."/>
            <person name="Alikhan N.F."/>
            <person name="Baker D."/>
            <person name="Gharbi K."/>
            <person name="Hall N."/>
            <person name="Watson M."/>
            <person name="Adriaenssens E.M."/>
            <person name="Foster-Nyarko E."/>
            <person name="Jarju S."/>
            <person name="Secka A."/>
            <person name="Antonio M."/>
            <person name="Oren A."/>
            <person name="Chaudhuri R.R."/>
            <person name="La Ragione R."/>
            <person name="Hildebrand F."/>
            <person name="Pallen M.J."/>
        </authorList>
    </citation>
    <scope>NUCLEOTIDE SEQUENCE</scope>
    <source>
        <strain evidence="2">ChiGjej3B3-7470</strain>
    </source>
</reference>
<accession>A0A921ENV7</accession>
<evidence type="ECO:0000313" key="2">
    <source>
        <dbReference type="EMBL" id="HJE51842.1"/>
    </source>
</evidence>
<name>A0A921ENV7_9ACTN</name>
<organism evidence="2 3">
    <name type="scientific">Tessaracoccus flavescens</name>
    <dbReference type="NCBI Taxonomy" id="399497"/>
    <lineage>
        <taxon>Bacteria</taxon>
        <taxon>Bacillati</taxon>
        <taxon>Actinomycetota</taxon>
        <taxon>Actinomycetes</taxon>
        <taxon>Propionibacteriales</taxon>
        <taxon>Propionibacteriaceae</taxon>
        <taxon>Tessaracoccus</taxon>
    </lineage>
</organism>
<dbReference type="AlphaFoldDB" id="A0A921ENV7"/>
<gene>
    <name evidence="2" type="ORF">K8V15_07675</name>
</gene>
<keyword evidence="1" id="KW-0812">Transmembrane</keyword>
<sequence length="363" mass="40610">MPELMLLLAVIAGVAVVIFGVWAFQRHQYIQSLKERGWQFVDRPDISVAFGLNHPPFGSGFQRRVDDQIVGRAGDGTPFSAFKYETSEWRSPGYIVRMPLGRSLQPAQLASPDGGAPITVDHDSIVLTGSPEGADELAASIETLASVRSSFLSSAAGQLEGPPAPEGLSFVGRPHWTYIARDDSYLDYVDATLGGFNHEAHDIIVSPNSRIPFVRLTHRWQTRSTRTDSEGRTHTTTHNHRETLCQFRTTFPFPALSVNWGIVGAWQRFEWEEFNSRFKVRCGDSKFASDVMHQQQMEYLMRANPPGFLIESNGVVRIGEGADWSVDEIDWASSFLFGFFGHVPNFVWQQLGAWPRPVPQLEA</sequence>
<keyword evidence="1" id="KW-1133">Transmembrane helix</keyword>
<dbReference type="EMBL" id="DYZF01000192">
    <property type="protein sequence ID" value="HJE51842.1"/>
    <property type="molecule type" value="Genomic_DNA"/>
</dbReference>
<feature type="transmembrane region" description="Helical" evidence="1">
    <location>
        <begin position="6"/>
        <end position="24"/>
    </location>
</feature>
<comment type="caution">
    <text evidence="2">The sequence shown here is derived from an EMBL/GenBank/DDBJ whole genome shotgun (WGS) entry which is preliminary data.</text>
</comment>
<protein>
    <recommendedName>
        <fullName evidence="4">DUF3137 domain-containing protein</fullName>
    </recommendedName>
</protein>
<evidence type="ECO:0000313" key="3">
    <source>
        <dbReference type="Proteomes" id="UP000712713"/>
    </source>
</evidence>